<reference evidence="2" key="2">
    <citation type="journal article" date="2007" name="Science">
        <title>Draft genome sequence of the sexually transmitted pathogen Trichomonas vaginalis.</title>
        <authorList>
            <person name="Carlton J.M."/>
            <person name="Hirt R.P."/>
            <person name="Silva J.C."/>
            <person name="Delcher A.L."/>
            <person name="Schatz M."/>
            <person name="Zhao Q."/>
            <person name="Wortman J.R."/>
            <person name="Bidwell S.L."/>
            <person name="Alsmark U.C.M."/>
            <person name="Besteiro S."/>
            <person name="Sicheritz-Ponten T."/>
            <person name="Noel C.J."/>
            <person name="Dacks J.B."/>
            <person name="Foster P.G."/>
            <person name="Simillion C."/>
            <person name="Van de Peer Y."/>
            <person name="Miranda-Saavedra D."/>
            <person name="Barton G.J."/>
            <person name="Westrop G.D."/>
            <person name="Mueller S."/>
            <person name="Dessi D."/>
            <person name="Fiori P.L."/>
            <person name="Ren Q."/>
            <person name="Paulsen I."/>
            <person name="Zhang H."/>
            <person name="Bastida-Corcuera F.D."/>
            <person name="Simoes-Barbosa A."/>
            <person name="Brown M.T."/>
            <person name="Hayes R.D."/>
            <person name="Mukherjee M."/>
            <person name="Okumura C.Y."/>
            <person name="Schneider R."/>
            <person name="Smith A.J."/>
            <person name="Vanacova S."/>
            <person name="Villalvazo M."/>
            <person name="Haas B.J."/>
            <person name="Pertea M."/>
            <person name="Feldblyum T.V."/>
            <person name="Utterback T.R."/>
            <person name="Shu C.L."/>
            <person name="Osoegawa K."/>
            <person name="de Jong P.J."/>
            <person name="Hrdy I."/>
            <person name="Horvathova L."/>
            <person name="Zubacova Z."/>
            <person name="Dolezal P."/>
            <person name="Malik S.B."/>
            <person name="Logsdon J.M. Jr."/>
            <person name="Henze K."/>
            <person name="Gupta A."/>
            <person name="Wang C.C."/>
            <person name="Dunne R.L."/>
            <person name="Upcroft J.A."/>
            <person name="Upcroft P."/>
            <person name="White O."/>
            <person name="Salzberg S.L."/>
            <person name="Tang P."/>
            <person name="Chiu C.-H."/>
            <person name="Lee Y.-S."/>
            <person name="Embley T.M."/>
            <person name="Coombs G.H."/>
            <person name="Mottram J.C."/>
            <person name="Tachezy J."/>
            <person name="Fraser-Liggett C.M."/>
            <person name="Johnson P.J."/>
        </authorList>
    </citation>
    <scope>NUCLEOTIDE SEQUENCE [LARGE SCALE GENOMIC DNA]</scope>
    <source>
        <strain evidence="2">G3</strain>
    </source>
</reference>
<dbReference type="AlphaFoldDB" id="A2DET3"/>
<gene>
    <name evidence="2" type="ORF">TVAG_283790</name>
</gene>
<evidence type="ECO:0000313" key="2">
    <source>
        <dbReference type="EMBL" id="EAY21210.1"/>
    </source>
</evidence>
<keyword evidence="3" id="KW-1185">Reference proteome</keyword>
<organism evidence="2 3">
    <name type="scientific">Trichomonas vaginalis (strain ATCC PRA-98 / G3)</name>
    <dbReference type="NCBI Taxonomy" id="412133"/>
    <lineage>
        <taxon>Eukaryota</taxon>
        <taxon>Metamonada</taxon>
        <taxon>Parabasalia</taxon>
        <taxon>Trichomonadida</taxon>
        <taxon>Trichomonadidae</taxon>
        <taxon>Trichomonas</taxon>
    </lineage>
</organism>
<dbReference type="SUPFAM" id="SSF48371">
    <property type="entry name" value="ARM repeat"/>
    <property type="match status" value="1"/>
</dbReference>
<proteinExistence type="predicted"/>
<sequence length="839" mass="97922">MNETETSQSPNISIDCEEEEYSKESGSLENNSGPSSYSLDKLEQNLNYIYPKIPVAMRYNDFGIYKKEVIKWYEQITSKLEEKENSIPISFTLKRPAVDKEMVDLSGTTSKMELSSFNRLWLQKILITSETIDPAAQFPNKINQRYRPLSLVFTHSGVFSDFIQEYPKLSNYDTYESYEEASVNWYKKQNLYNNEIYNPDHFSKYMNYARVNSNNPYTPIPQHKYAHFDQRFLTVKFSENSERLKDSIQVLYRTYKQYNFTKLKITYQEVKNFQNFQENRPITNHCIIERLFKNFLNPGSPLLFSPFEDDFKLAKVFFDGAQYNDIYMSNLPPKVTIRQFHFILAQVNSKTSNLVLMCILDIFKDLFTSSNITFMLGMFQDTKVLLTLGYIINKLIDFPTRSYFVNAYLAWPIKVDDQIINHTIKVLSEKSVANTFLHFFTTTGLKDRSSLAQYYQKMTTTQIEILFENFLGQITNYLENHLSKENLDVIVSIFNMILDCHPDQVAEFYNSFNNVFAFLNEISLLDSKAFMRIMAPMLKIQTNTILFVNMYVPHIEYISLEELYNYSNYMFSIIATVFSMSPNKIIFPKYDWICSMITHLVQLTSDSSSFALYCICNYLCSLLSSKIEYDKGLAFNCLTFLTPGLQNKVIHAYFIRAFGKILILPQSISFLKSYNLWTVSLFKQLESSNYETQRYAWRTFHAIADQHLDLLAQMFKNKNIMTAFSNALMNLSLSGLTELYFMLTYIFGKNLKPLSQYDSKSGKGPSVFFGIQNIHPDLIAFCYILSDSGFKLDEFNAKISNATGPDSILSGIIFKYFKRVFNDRKYMRGLLDRNQGEIY</sequence>
<reference evidence="2" key="1">
    <citation type="submission" date="2006-10" db="EMBL/GenBank/DDBJ databases">
        <authorList>
            <person name="Amadeo P."/>
            <person name="Zhao Q."/>
            <person name="Wortman J."/>
            <person name="Fraser-Liggett C."/>
            <person name="Carlton J."/>
        </authorList>
    </citation>
    <scope>NUCLEOTIDE SEQUENCE</scope>
    <source>
        <strain evidence="2">G3</strain>
    </source>
</reference>
<dbReference type="KEGG" id="tva:5466758"/>
<dbReference type="InterPro" id="IPR016024">
    <property type="entry name" value="ARM-type_fold"/>
</dbReference>
<dbReference type="EMBL" id="DS113192">
    <property type="protein sequence ID" value="EAY21210.1"/>
    <property type="molecule type" value="Genomic_DNA"/>
</dbReference>
<feature type="compositionally biased region" description="Polar residues" evidence="1">
    <location>
        <begin position="1"/>
        <end position="12"/>
    </location>
</feature>
<accession>A2DET3</accession>
<name>A2DET3_TRIV3</name>
<evidence type="ECO:0000313" key="3">
    <source>
        <dbReference type="Proteomes" id="UP000001542"/>
    </source>
</evidence>
<dbReference type="RefSeq" id="XP_001582196.1">
    <property type="nucleotide sequence ID" value="XM_001582146.1"/>
</dbReference>
<evidence type="ECO:0000256" key="1">
    <source>
        <dbReference type="SAM" id="MobiDB-lite"/>
    </source>
</evidence>
<dbReference type="VEuPathDB" id="TrichDB:TVAGG3_0576760"/>
<dbReference type="InParanoid" id="A2DET3"/>
<feature type="compositionally biased region" description="Polar residues" evidence="1">
    <location>
        <begin position="24"/>
        <end position="36"/>
    </location>
</feature>
<protein>
    <submittedName>
        <fullName evidence="2">Uncharacterized protein</fullName>
    </submittedName>
</protein>
<dbReference type="VEuPathDB" id="TrichDB:TVAG_283790"/>
<dbReference type="Proteomes" id="UP000001542">
    <property type="component" value="Unassembled WGS sequence"/>
</dbReference>
<feature type="region of interest" description="Disordered" evidence="1">
    <location>
        <begin position="1"/>
        <end position="36"/>
    </location>
</feature>